<keyword evidence="2" id="KW-1185">Reference proteome</keyword>
<reference evidence="2" key="1">
    <citation type="submission" date="2016-09" db="EMBL/GenBank/DDBJ databases">
        <authorList>
            <person name="Varghese N."/>
            <person name="Submissions S."/>
        </authorList>
    </citation>
    <scope>NUCLEOTIDE SEQUENCE [LARGE SCALE GENOMIC DNA]</scope>
    <source>
        <strain evidence="2">ANC 4667</strain>
    </source>
</reference>
<dbReference type="AlphaFoldDB" id="A0A1G6I0Q0"/>
<sequence length="130" mass="14185">MAVRYDENDDKPKTTAFDVLGKLAYKDLTLSTAVMLMEASLGHAADRYLTAAYRYALPQNFMLNTSVGASIDKSSRDDSRIETKSDGAFKEVRIGLSKEIANTGATASVDYGMGGKDHFDTDFDHQGFGL</sequence>
<name>A0A1G6I0Q0_9GAMM</name>
<evidence type="ECO:0000313" key="2">
    <source>
        <dbReference type="Proteomes" id="UP000243468"/>
    </source>
</evidence>
<dbReference type="Proteomes" id="UP000243468">
    <property type="component" value="Unassembled WGS sequence"/>
</dbReference>
<proteinExistence type="predicted"/>
<evidence type="ECO:0000313" key="1">
    <source>
        <dbReference type="EMBL" id="SDC00034.1"/>
    </source>
</evidence>
<accession>A0A1G6I0Q0</accession>
<organism evidence="1 2">
    <name type="scientific">Acinetobacter kookii</name>
    <dbReference type="NCBI Taxonomy" id="1226327"/>
    <lineage>
        <taxon>Bacteria</taxon>
        <taxon>Pseudomonadati</taxon>
        <taxon>Pseudomonadota</taxon>
        <taxon>Gammaproteobacteria</taxon>
        <taxon>Moraxellales</taxon>
        <taxon>Moraxellaceae</taxon>
        <taxon>Acinetobacter</taxon>
    </lineage>
</organism>
<gene>
    <name evidence="1" type="ORF">SAMN05421732_102294</name>
</gene>
<dbReference type="RefSeq" id="WP_228143254.1">
    <property type="nucleotide sequence ID" value="NZ_BAABKJ010000001.1"/>
</dbReference>
<dbReference type="EMBL" id="FMYO01000002">
    <property type="protein sequence ID" value="SDC00034.1"/>
    <property type="molecule type" value="Genomic_DNA"/>
</dbReference>
<evidence type="ECO:0008006" key="3">
    <source>
        <dbReference type="Google" id="ProtNLM"/>
    </source>
</evidence>
<protein>
    <recommendedName>
        <fullName evidence="3">Outer membrane autotransporter barrel domain-containing protein</fullName>
    </recommendedName>
</protein>